<dbReference type="EMBL" id="BSOS01000105">
    <property type="protein sequence ID" value="GLR69039.1"/>
    <property type="molecule type" value="Genomic_DNA"/>
</dbReference>
<sequence length="79" mass="8585">MYTACDDALLSLTLRAPQAGGHGDTTLTNVQRKIARINGARLLGILAYAPSSPTNHKWRQAELALCRSDLLAQQQINPN</sequence>
<name>A0ABQ6A997_9PROT</name>
<evidence type="ECO:0000313" key="1">
    <source>
        <dbReference type="EMBL" id="GLR69039.1"/>
    </source>
</evidence>
<reference evidence="2" key="1">
    <citation type="journal article" date="2019" name="Int. J. Syst. Evol. Microbiol.">
        <title>The Global Catalogue of Microorganisms (GCM) 10K type strain sequencing project: providing services to taxonomists for standard genome sequencing and annotation.</title>
        <authorList>
            <consortium name="The Broad Institute Genomics Platform"/>
            <consortium name="The Broad Institute Genome Sequencing Center for Infectious Disease"/>
            <person name="Wu L."/>
            <person name="Ma J."/>
        </authorList>
    </citation>
    <scope>NUCLEOTIDE SEQUENCE [LARGE SCALE GENOMIC DNA]</scope>
    <source>
        <strain evidence="2">NBRC 112502</strain>
    </source>
</reference>
<comment type="caution">
    <text evidence="1">The sequence shown here is derived from an EMBL/GenBank/DDBJ whole genome shotgun (WGS) entry which is preliminary data.</text>
</comment>
<proteinExistence type="predicted"/>
<organism evidence="1 2">
    <name type="scientific">Acidocella aquatica</name>
    <dbReference type="NCBI Taxonomy" id="1922313"/>
    <lineage>
        <taxon>Bacteria</taxon>
        <taxon>Pseudomonadati</taxon>
        <taxon>Pseudomonadota</taxon>
        <taxon>Alphaproteobacteria</taxon>
        <taxon>Acetobacterales</taxon>
        <taxon>Acidocellaceae</taxon>
        <taxon>Acidocella</taxon>
    </lineage>
</organism>
<dbReference type="Proteomes" id="UP001156641">
    <property type="component" value="Unassembled WGS sequence"/>
</dbReference>
<gene>
    <name evidence="1" type="ORF">GCM10010909_37210</name>
</gene>
<protein>
    <submittedName>
        <fullName evidence="1">Uncharacterized protein</fullName>
    </submittedName>
</protein>
<accession>A0ABQ6A997</accession>
<evidence type="ECO:0000313" key="2">
    <source>
        <dbReference type="Proteomes" id="UP001156641"/>
    </source>
</evidence>
<keyword evidence="2" id="KW-1185">Reference proteome</keyword>